<proteinExistence type="predicted"/>
<sequence>MNSLVVEDSLTKNATPSILDDRSQKKVHLREEAVADLGTMPRVVMHNNPSFMDVLLKSTKDTLLLEGDLFSDEDMAFEHADTTGGEVENDDQSEDDEEDF</sequence>
<feature type="region of interest" description="Disordered" evidence="1">
    <location>
        <begin position="75"/>
        <end position="100"/>
    </location>
</feature>
<gene>
    <name evidence="2" type="ORF">TCM_001911</name>
</gene>
<accession>A0A061DSV3</accession>
<reference evidence="2 3" key="1">
    <citation type="journal article" date="2013" name="Genome Biol.">
        <title>The genome sequence of the most widely cultivated cacao type and its use to identify candidate genes regulating pod color.</title>
        <authorList>
            <person name="Motamayor J.C."/>
            <person name="Mockaitis K."/>
            <person name="Schmutz J."/>
            <person name="Haiminen N."/>
            <person name="Iii D.L."/>
            <person name="Cornejo O."/>
            <person name="Findley S.D."/>
            <person name="Zheng P."/>
            <person name="Utro F."/>
            <person name="Royaert S."/>
            <person name="Saski C."/>
            <person name="Jenkins J."/>
            <person name="Podicheti R."/>
            <person name="Zhao M."/>
            <person name="Scheffler B.E."/>
            <person name="Stack J.C."/>
            <person name="Feltus F.A."/>
            <person name="Mustiga G.M."/>
            <person name="Amores F."/>
            <person name="Phillips W."/>
            <person name="Marelli J.P."/>
            <person name="May G.D."/>
            <person name="Shapiro H."/>
            <person name="Ma J."/>
            <person name="Bustamante C.D."/>
            <person name="Schnell R.J."/>
            <person name="Main D."/>
            <person name="Gilbert D."/>
            <person name="Parida L."/>
            <person name="Kuhn D.N."/>
        </authorList>
    </citation>
    <scope>NUCLEOTIDE SEQUENCE [LARGE SCALE GENOMIC DNA]</scope>
    <source>
        <strain evidence="3">cv. Matina 1-6</strain>
    </source>
</reference>
<keyword evidence="3" id="KW-1185">Reference proteome</keyword>
<evidence type="ECO:0000313" key="3">
    <source>
        <dbReference type="Proteomes" id="UP000026915"/>
    </source>
</evidence>
<evidence type="ECO:0000256" key="1">
    <source>
        <dbReference type="SAM" id="MobiDB-lite"/>
    </source>
</evidence>
<dbReference type="InParanoid" id="A0A061DSV3"/>
<dbReference type="Proteomes" id="UP000026915">
    <property type="component" value="Chromosome 1"/>
</dbReference>
<name>A0A061DSV3_THECC</name>
<feature type="compositionally biased region" description="Acidic residues" evidence="1">
    <location>
        <begin position="87"/>
        <end position="100"/>
    </location>
</feature>
<protein>
    <submittedName>
        <fullName evidence="2">Uncharacterized protein</fullName>
    </submittedName>
</protein>
<dbReference type="HOGENOM" id="CLU_2311240_0_0_1"/>
<evidence type="ECO:0000313" key="2">
    <source>
        <dbReference type="EMBL" id="EOX93063.1"/>
    </source>
</evidence>
<dbReference type="AlphaFoldDB" id="A0A061DSV3"/>
<dbReference type="EMBL" id="CM001879">
    <property type="protein sequence ID" value="EOX93063.1"/>
    <property type="molecule type" value="Genomic_DNA"/>
</dbReference>
<dbReference type="Gramene" id="EOX93063">
    <property type="protein sequence ID" value="EOX93063"/>
    <property type="gene ID" value="TCM_001911"/>
</dbReference>
<organism evidence="2 3">
    <name type="scientific">Theobroma cacao</name>
    <name type="common">Cacao</name>
    <name type="synonym">Cocoa</name>
    <dbReference type="NCBI Taxonomy" id="3641"/>
    <lineage>
        <taxon>Eukaryota</taxon>
        <taxon>Viridiplantae</taxon>
        <taxon>Streptophyta</taxon>
        <taxon>Embryophyta</taxon>
        <taxon>Tracheophyta</taxon>
        <taxon>Spermatophyta</taxon>
        <taxon>Magnoliopsida</taxon>
        <taxon>eudicotyledons</taxon>
        <taxon>Gunneridae</taxon>
        <taxon>Pentapetalae</taxon>
        <taxon>rosids</taxon>
        <taxon>malvids</taxon>
        <taxon>Malvales</taxon>
        <taxon>Malvaceae</taxon>
        <taxon>Byttnerioideae</taxon>
        <taxon>Theobroma</taxon>
    </lineage>
</organism>